<dbReference type="Gene3D" id="3.30.70.1400">
    <property type="entry name" value="Aminomethyltransferase beta-barrel domains"/>
    <property type="match status" value="1"/>
</dbReference>
<dbReference type="NCBIfam" id="TIGR00528">
    <property type="entry name" value="gcvT"/>
    <property type="match status" value="1"/>
</dbReference>
<reference evidence="14 15" key="1">
    <citation type="submission" date="2022-05" db="EMBL/GenBank/DDBJ databases">
        <authorList>
            <consortium name="Genoscope - CEA"/>
            <person name="William W."/>
        </authorList>
    </citation>
    <scope>NUCLEOTIDE SEQUENCE [LARGE SCALE GENOMIC DNA]</scope>
</reference>
<dbReference type="InterPro" id="IPR013977">
    <property type="entry name" value="GcvT_C"/>
</dbReference>
<dbReference type="Gene3D" id="3.30.1360.120">
    <property type="entry name" value="Probable tRNA modification gtpase trme, domain 1"/>
    <property type="match status" value="1"/>
</dbReference>
<dbReference type="Gene3D" id="2.40.30.110">
    <property type="entry name" value="Aminomethyltransferase beta-barrel domains"/>
    <property type="match status" value="1"/>
</dbReference>
<dbReference type="FunFam" id="4.10.1250.10:FF:000002">
    <property type="entry name" value="Aminomethyltransferase"/>
    <property type="match status" value="1"/>
</dbReference>
<comment type="caution">
    <text evidence="14">The sequence shown here is derived from an EMBL/GenBank/DDBJ whole genome shotgun (WGS) entry which is preliminary data.</text>
</comment>
<dbReference type="AlphaFoldDB" id="A0AAU9WD72"/>
<comment type="catalytic activity">
    <reaction evidence="9 11">
        <text>N(6)-[(R)-S(8)-aminomethyldihydrolipoyl]-L-lysyl-[protein] + (6S)-5,6,7,8-tetrahydrofolate = N(6)-[(R)-dihydrolipoyl]-L-lysyl-[protein] + (6R)-5,10-methylene-5,6,7,8-tetrahydrofolate + NH4(+)</text>
        <dbReference type="Rhea" id="RHEA:16945"/>
        <dbReference type="Rhea" id="RHEA-COMP:10475"/>
        <dbReference type="Rhea" id="RHEA-COMP:10492"/>
        <dbReference type="ChEBI" id="CHEBI:15636"/>
        <dbReference type="ChEBI" id="CHEBI:28938"/>
        <dbReference type="ChEBI" id="CHEBI:57453"/>
        <dbReference type="ChEBI" id="CHEBI:83100"/>
        <dbReference type="ChEBI" id="CHEBI:83143"/>
        <dbReference type="EC" id="2.1.2.10"/>
    </reaction>
</comment>
<dbReference type="GO" id="GO:0006546">
    <property type="term" value="P:glycine catabolic process"/>
    <property type="evidence" value="ECO:0007669"/>
    <property type="project" value="InterPro"/>
</dbReference>
<evidence type="ECO:0000256" key="1">
    <source>
        <dbReference type="ARBA" id="ARBA00003631"/>
    </source>
</evidence>
<comment type="function">
    <text evidence="1 11">The glycine cleavage system catalyzes the degradation of glycine.</text>
</comment>
<dbReference type="GO" id="GO:0008483">
    <property type="term" value="F:transaminase activity"/>
    <property type="evidence" value="ECO:0007669"/>
    <property type="project" value="UniProtKB-KW"/>
</dbReference>
<dbReference type="GO" id="GO:0005739">
    <property type="term" value="C:mitochondrion"/>
    <property type="evidence" value="ECO:0007669"/>
    <property type="project" value="UniProtKB-SubCell"/>
</dbReference>
<organism evidence="14 15">
    <name type="scientific">Pocillopora meandrina</name>
    <dbReference type="NCBI Taxonomy" id="46732"/>
    <lineage>
        <taxon>Eukaryota</taxon>
        <taxon>Metazoa</taxon>
        <taxon>Cnidaria</taxon>
        <taxon>Anthozoa</taxon>
        <taxon>Hexacorallia</taxon>
        <taxon>Scleractinia</taxon>
        <taxon>Astrocoeniina</taxon>
        <taxon>Pocilloporidae</taxon>
        <taxon>Pocillopora</taxon>
    </lineage>
</organism>
<dbReference type="InterPro" id="IPR028896">
    <property type="entry name" value="GcvT/YgfZ/DmdA"/>
</dbReference>
<evidence type="ECO:0000256" key="11">
    <source>
        <dbReference type="RuleBase" id="RU003981"/>
    </source>
</evidence>
<comment type="similarity">
    <text evidence="3 11">Belongs to the GcvT family.</text>
</comment>
<comment type="subunit">
    <text evidence="4 11">The glycine cleavage system is composed of four proteins: P, T, L and H.</text>
</comment>
<dbReference type="SUPFAM" id="SSF101790">
    <property type="entry name" value="Aminomethyltransferase beta-barrel domain"/>
    <property type="match status" value="1"/>
</dbReference>
<dbReference type="FunFam" id="2.40.30.110:FF:000002">
    <property type="entry name" value="Aminomethyltransferase"/>
    <property type="match status" value="1"/>
</dbReference>
<comment type="subcellular location">
    <subcellularLocation>
        <location evidence="2 11">Mitochondrion</location>
    </subcellularLocation>
</comment>
<evidence type="ECO:0000256" key="2">
    <source>
        <dbReference type="ARBA" id="ARBA00004173"/>
    </source>
</evidence>
<dbReference type="Pfam" id="PF01571">
    <property type="entry name" value="GCV_T"/>
    <property type="match status" value="1"/>
</dbReference>
<name>A0AAU9WD72_9CNID</name>
<dbReference type="EMBL" id="CALNXJ010000013">
    <property type="protein sequence ID" value="CAH3112967.1"/>
    <property type="molecule type" value="Genomic_DNA"/>
</dbReference>
<dbReference type="FunFam" id="3.30.1360.120:FF:000014">
    <property type="entry name" value="Aminomethyltransferase"/>
    <property type="match status" value="1"/>
</dbReference>
<dbReference type="InterPro" id="IPR027266">
    <property type="entry name" value="TrmE/GcvT-like"/>
</dbReference>
<feature type="domain" description="Aminomethyltransferase C-terminal" evidence="13">
    <location>
        <begin position="339"/>
        <end position="415"/>
    </location>
</feature>
<keyword evidence="5 11" id="KW-0032">Aminotransferase</keyword>
<evidence type="ECO:0000256" key="10">
    <source>
        <dbReference type="PIRSR" id="PIRSR006487-1"/>
    </source>
</evidence>
<evidence type="ECO:0000313" key="15">
    <source>
        <dbReference type="Proteomes" id="UP001159428"/>
    </source>
</evidence>
<evidence type="ECO:0000256" key="8">
    <source>
        <dbReference type="ARBA" id="ARBA00023128"/>
    </source>
</evidence>
<evidence type="ECO:0000256" key="9">
    <source>
        <dbReference type="ARBA" id="ARBA00047665"/>
    </source>
</evidence>
<protein>
    <recommendedName>
        <fullName evidence="11">Aminomethyltransferase</fullName>
        <ecNumber evidence="11">2.1.2.10</ecNumber>
    </recommendedName>
    <alternativeName>
        <fullName evidence="11">Glycine cleavage system T protein</fullName>
    </alternativeName>
</protein>
<evidence type="ECO:0000256" key="5">
    <source>
        <dbReference type="ARBA" id="ARBA00022576"/>
    </source>
</evidence>
<dbReference type="NCBIfam" id="NF001567">
    <property type="entry name" value="PRK00389.1"/>
    <property type="match status" value="1"/>
</dbReference>
<dbReference type="FunFam" id="3.30.70.1400:FF:000001">
    <property type="entry name" value="Aminomethyltransferase"/>
    <property type="match status" value="1"/>
</dbReference>
<evidence type="ECO:0000256" key="6">
    <source>
        <dbReference type="ARBA" id="ARBA00022679"/>
    </source>
</evidence>
<evidence type="ECO:0000259" key="12">
    <source>
        <dbReference type="Pfam" id="PF01571"/>
    </source>
</evidence>
<dbReference type="InterPro" id="IPR029043">
    <property type="entry name" value="GcvT/YgfZ_C"/>
</dbReference>
<dbReference type="SUPFAM" id="SSF103025">
    <property type="entry name" value="Folate-binding domain"/>
    <property type="match status" value="1"/>
</dbReference>
<feature type="binding site" evidence="10">
    <location>
        <position position="251"/>
    </location>
    <ligand>
        <name>substrate</name>
    </ligand>
</feature>
<keyword evidence="6 11" id="KW-0808">Transferase</keyword>
<dbReference type="GO" id="GO:0004047">
    <property type="term" value="F:aminomethyltransferase activity"/>
    <property type="evidence" value="ECO:0007669"/>
    <property type="project" value="UniProtKB-EC"/>
</dbReference>
<dbReference type="Pfam" id="PF08669">
    <property type="entry name" value="GCV_T_C"/>
    <property type="match status" value="1"/>
</dbReference>
<dbReference type="PANTHER" id="PTHR43757:SF2">
    <property type="entry name" value="AMINOMETHYLTRANSFERASE, MITOCHONDRIAL"/>
    <property type="match status" value="1"/>
</dbReference>
<gene>
    <name evidence="14" type="ORF">PMEA_00004729</name>
</gene>
<evidence type="ECO:0000256" key="7">
    <source>
        <dbReference type="ARBA" id="ARBA00022946"/>
    </source>
</evidence>
<evidence type="ECO:0000313" key="14">
    <source>
        <dbReference type="EMBL" id="CAH3112967.1"/>
    </source>
</evidence>
<dbReference type="PANTHER" id="PTHR43757">
    <property type="entry name" value="AMINOMETHYLTRANSFERASE"/>
    <property type="match status" value="1"/>
</dbReference>
<keyword evidence="7 11" id="KW-0809">Transit peptide</keyword>
<sequence>MSAIFRLSTSRFLCKACRRNIRLPMSSVVTKTSHGSRAFATDSEENLRKTPLYDFHLELGGKMVPFCGWSMPVQYKDGVLPSHLHTRQHASLFDVSHMLQFKVHGSDRIKFLESLVVADIAGLADYTGTLSLFTTEDGGIIDDLIINKTPEHLYVVSNAGCADKLLISLAYHSFEQDRLKAVSNDLDVALEILEDKALVALQGPQAAKVLQSGVQSDLSNMFFMHGGVVEAFGIKDVQVTRCGYTGEDGFELSVDKERAVDLTKALLESREADVKPAGLGPRDSLRLEAGLCLYGNDIDENTTPVEAVLVWTIGKRRRAQADFPGAEIILRQIKEKAKRKRVGLVSKGPPARAGANILDADGNKVGHVTSGCPSPCLKQNIAMAYVPTALSKPGTALHLEVYKKRIDAQVVKMPFLPTNYYFGK</sequence>
<evidence type="ECO:0000256" key="3">
    <source>
        <dbReference type="ARBA" id="ARBA00008609"/>
    </source>
</evidence>
<evidence type="ECO:0000259" key="13">
    <source>
        <dbReference type="Pfam" id="PF08669"/>
    </source>
</evidence>
<keyword evidence="8 11" id="KW-0496">Mitochondrion</keyword>
<dbReference type="PIRSF" id="PIRSF006487">
    <property type="entry name" value="GcvT"/>
    <property type="match status" value="1"/>
</dbReference>
<dbReference type="InterPro" id="IPR006222">
    <property type="entry name" value="GCVT_N"/>
</dbReference>
<evidence type="ECO:0000256" key="4">
    <source>
        <dbReference type="ARBA" id="ARBA00011690"/>
    </source>
</evidence>
<keyword evidence="15" id="KW-1185">Reference proteome</keyword>
<feature type="domain" description="GCVT N-terminal" evidence="12">
    <location>
        <begin position="52"/>
        <end position="315"/>
    </location>
</feature>
<proteinExistence type="inferred from homology"/>
<dbReference type="GO" id="GO:0005960">
    <property type="term" value="C:glycine cleavage complex"/>
    <property type="evidence" value="ECO:0007669"/>
    <property type="project" value="InterPro"/>
</dbReference>
<dbReference type="Proteomes" id="UP001159428">
    <property type="component" value="Unassembled WGS sequence"/>
</dbReference>
<accession>A0AAU9WD72</accession>
<dbReference type="Gene3D" id="4.10.1250.10">
    <property type="entry name" value="Aminomethyltransferase fragment"/>
    <property type="match status" value="1"/>
</dbReference>
<dbReference type="EC" id="2.1.2.10" evidence="11"/>
<dbReference type="InterPro" id="IPR006223">
    <property type="entry name" value="GcvT"/>
</dbReference>